<dbReference type="Proteomes" id="UP000663829">
    <property type="component" value="Unassembled WGS sequence"/>
</dbReference>
<dbReference type="EMBL" id="CAJOBC010009913">
    <property type="protein sequence ID" value="CAF3999655.1"/>
    <property type="molecule type" value="Genomic_DNA"/>
</dbReference>
<dbReference type="AlphaFoldDB" id="A0A814Z0D3"/>
<evidence type="ECO:0000313" key="4">
    <source>
        <dbReference type="EMBL" id="CAF4091769.1"/>
    </source>
</evidence>
<evidence type="ECO:0000313" key="5">
    <source>
        <dbReference type="Proteomes" id="UP000663829"/>
    </source>
</evidence>
<evidence type="ECO:0000313" key="3">
    <source>
        <dbReference type="EMBL" id="CAF3999655.1"/>
    </source>
</evidence>
<gene>
    <name evidence="1" type="ORF">GPM918_LOCUS25484</name>
    <name evidence="2" type="ORF">OVA965_LOCUS27900</name>
    <name evidence="3" type="ORF">SRO942_LOCUS25490</name>
    <name evidence="4" type="ORF">TMI583_LOCUS28646</name>
</gene>
<dbReference type="Proteomes" id="UP000681722">
    <property type="component" value="Unassembled WGS sequence"/>
</dbReference>
<dbReference type="Gene3D" id="3.90.176.10">
    <property type="entry name" value="Toxin ADP-ribosyltransferase, Chain A, domain 1"/>
    <property type="match status" value="1"/>
</dbReference>
<dbReference type="SUPFAM" id="SSF54001">
    <property type="entry name" value="Cysteine proteinases"/>
    <property type="match status" value="1"/>
</dbReference>
<dbReference type="Proteomes" id="UP000682733">
    <property type="component" value="Unassembled WGS sequence"/>
</dbReference>
<dbReference type="Gene3D" id="3.90.70.80">
    <property type="match status" value="1"/>
</dbReference>
<dbReference type="OrthoDB" id="423533at2759"/>
<protein>
    <submittedName>
        <fullName evidence="1">Uncharacterized protein</fullName>
    </submittedName>
</protein>
<name>A0A814Z0D3_9BILA</name>
<keyword evidence="5" id="KW-1185">Reference proteome</keyword>
<sequence length="198" mass="22586">MSTYRGARLSDDLIEQYRQRSLHQDGPGTICEFPAFTSTSRSRTKAEQFCNVLFIIDIRERHGHHVCVSYFLTGSEQDHAAIRNMVVNPIKLDDYQKYSGNPTYDNISGSDYVKKTKLHQLTTWATEVEIIAASGILGTSIFIYQADQHKWLKFKSLKCQSTAGSYPYLRRNAAKNHFNLVVDLGWLLNRTCVIQSVS</sequence>
<accession>A0A814Z0D3</accession>
<evidence type="ECO:0000313" key="2">
    <source>
        <dbReference type="EMBL" id="CAF1286815.1"/>
    </source>
</evidence>
<organism evidence="1 5">
    <name type="scientific">Didymodactylos carnosus</name>
    <dbReference type="NCBI Taxonomy" id="1234261"/>
    <lineage>
        <taxon>Eukaryota</taxon>
        <taxon>Metazoa</taxon>
        <taxon>Spiralia</taxon>
        <taxon>Gnathifera</taxon>
        <taxon>Rotifera</taxon>
        <taxon>Eurotatoria</taxon>
        <taxon>Bdelloidea</taxon>
        <taxon>Philodinida</taxon>
        <taxon>Philodinidae</taxon>
        <taxon>Didymodactylos</taxon>
    </lineage>
</organism>
<proteinExistence type="predicted"/>
<dbReference type="Proteomes" id="UP000677228">
    <property type="component" value="Unassembled WGS sequence"/>
</dbReference>
<dbReference type="InterPro" id="IPR038765">
    <property type="entry name" value="Papain-like_cys_pep_sf"/>
</dbReference>
<reference evidence="1" key="1">
    <citation type="submission" date="2021-02" db="EMBL/GenBank/DDBJ databases">
        <authorList>
            <person name="Nowell W R."/>
        </authorList>
    </citation>
    <scope>NUCLEOTIDE SEQUENCE</scope>
</reference>
<evidence type="ECO:0000313" key="1">
    <source>
        <dbReference type="EMBL" id="CAF1237356.1"/>
    </source>
</evidence>
<comment type="caution">
    <text evidence="1">The sequence shown here is derived from an EMBL/GenBank/DDBJ whole genome shotgun (WGS) entry which is preliminary data.</text>
</comment>
<dbReference type="EMBL" id="CAJNOQ010009908">
    <property type="protein sequence ID" value="CAF1237356.1"/>
    <property type="molecule type" value="Genomic_DNA"/>
</dbReference>
<dbReference type="EMBL" id="CAJNOK010018693">
    <property type="protein sequence ID" value="CAF1286815.1"/>
    <property type="molecule type" value="Genomic_DNA"/>
</dbReference>
<dbReference type="EMBL" id="CAJOBA010040257">
    <property type="protein sequence ID" value="CAF4091769.1"/>
    <property type="molecule type" value="Genomic_DNA"/>
</dbReference>